<gene>
    <name evidence="2" type="ORF">AK812_SmicGene43636</name>
</gene>
<keyword evidence="3" id="KW-1185">Reference proteome</keyword>
<feature type="region of interest" description="Disordered" evidence="1">
    <location>
        <begin position="566"/>
        <end position="597"/>
    </location>
</feature>
<evidence type="ECO:0000313" key="3">
    <source>
        <dbReference type="Proteomes" id="UP000186817"/>
    </source>
</evidence>
<dbReference type="Proteomes" id="UP000186817">
    <property type="component" value="Unassembled WGS sequence"/>
</dbReference>
<accession>A0A1Q9C0H9</accession>
<comment type="caution">
    <text evidence="2">The sequence shown here is derived from an EMBL/GenBank/DDBJ whole genome shotgun (WGS) entry which is preliminary data.</text>
</comment>
<protein>
    <submittedName>
        <fullName evidence="2">Uncharacterized protein</fullName>
    </submittedName>
</protein>
<proteinExistence type="predicted"/>
<name>A0A1Q9C0H9_SYMMI</name>
<reference evidence="2 3" key="1">
    <citation type="submission" date="2016-02" db="EMBL/GenBank/DDBJ databases">
        <title>Genome analysis of coral dinoflagellate symbionts highlights evolutionary adaptations to a symbiotic lifestyle.</title>
        <authorList>
            <person name="Aranda M."/>
            <person name="Li Y."/>
            <person name="Liew Y.J."/>
            <person name="Baumgarten S."/>
            <person name="Simakov O."/>
            <person name="Wilson M."/>
            <person name="Piel J."/>
            <person name="Ashoor H."/>
            <person name="Bougouffa S."/>
            <person name="Bajic V.B."/>
            <person name="Ryu T."/>
            <person name="Ravasi T."/>
            <person name="Bayer T."/>
            <person name="Micklem G."/>
            <person name="Kim H."/>
            <person name="Bhak J."/>
            <person name="Lajeunesse T.C."/>
            <person name="Voolstra C.R."/>
        </authorList>
    </citation>
    <scope>NUCLEOTIDE SEQUENCE [LARGE SCALE GENOMIC DNA]</scope>
    <source>
        <strain evidence="2 3">CCMP2467</strain>
    </source>
</reference>
<sequence>MVQEGRAGSGVQKASAKTRVDCVGEQAELVAERYFAKRETDSEGDLRQLRESLSDAMTAMADRRIMCERSHSGSEDVDAESESESRSLDFGAALDLSAWRGRDSQTYLRKRMLWVDTSGSCAFIFVAERAPWPGRSNDKESGQMVKTISRQSVKICENATVRLTVRALVKAVVNLVHLGHLSSSASTSSLTFCCQAPEGRGDKDLSESVAYGVATLLEALSEDFAKELRQLRHRDATAVDEARLKAYLRTDITRGSLGLPSPTMQNCLQRREPGYNPTCNLRAFGETKRRASPRRCADALRGTEFRIAVLAVPAPNLPPRRSCKVWHLRDKMRSPPPHDAEATKQECKLAATRKDAAPGIRPQRALAVSGKASPGREVGLPVQDRKRTCCGICDKTGMCNSFAKASGDTTEIEPALANPHAKGFGAPSRPKSDSFLGLGVLLVMDFPSSDGHFKRSSRMLCMVLLSCLARGNDCTPQVEKNEPYSYKKRTVKVLRRPTTRAAASGDPGSATLTRDDVLLVMDFPSSDGHFKRSSASTASALGISSQTLEFSSLLPYVFLPTKIRSLPTPRKDSEAKFSKGSSVCSGSSQRSQSLAPG</sequence>
<organism evidence="2 3">
    <name type="scientific">Symbiodinium microadriaticum</name>
    <name type="common">Dinoflagellate</name>
    <name type="synonym">Zooxanthella microadriatica</name>
    <dbReference type="NCBI Taxonomy" id="2951"/>
    <lineage>
        <taxon>Eukaryota</taxon>
        <taxon>Sar</taxon>
        <taxon>Alveolata</taxon>
        <taxon>Dinophyceae</taxon>
        <taxon>Suessiales</taxon>
        <taxon>Symbiodiniaceae</taxon>
        <taxon>Symbiodinium</taxon>
    </lineage>
</organism>
<evidence type="ECO:0000256" key="1">
    <source>
        <dbReference type="SAM" id="MobiDB-lite"/>
    </source>
</evidence>
<feature type="compositionally biased region" description="Low complexity" evidence="1">
    <location>
        <begin position="578"/>
        <end position="597"/>
    </location>
</feature>
<dbReference type="AlphaFoldDB" id="A0A1Q9C0H9"/>
<dbReference type="EMBL" id="LSRX01002026">
    <property type="protein sequence ID" value="OLP76431.1"/>
    <property type="molecule type" value="Genomic_DNA"/>
</dbReference>
<evidence type="ECO:0000313" key="2">
    <source>
        <dbReference type="EMBL" id="OLP76431.1"/>
    </source>
</evidence>